<accession>A0A930YG29</accession>
<gene>
    <name evidence="3" type="ORF">ISU07_20290</name>
</gene>
<feature type="compositionally biased region" description="Pro residues" evidence="1">
    <location>
        <begin position="1"/>
        <end position="18"/>
    </location>
</feature>
<reference evidence="3" key="1">
    <citation type="submission" date="2020-11" db="EMBL/GenBank/DDBJ databases">
        <title>Nocardioides sp. nov., isolated from Soil of Cynanchum wilfordii Hemsley rhizosphere.</title>
        <authorList>
            <person name="Lee J.-S."/>
            <person name="Suh M.K."/>
            <person name="Kim J.-S."/>
        </authorList>
    </citation>
    <scope>NUCLEOTIDE SEQUENCE</scope>
    <source>
        <strain evidence="3">KCTC 19275</strain>
    </source>
</reference>
<name>A0A930YG29_9ACTN</name>
<evidence type="ECO:0000313" key="3">
    <source>
        <dbReference type="EMBL" id="MBF4765478.1"/>
    </source>
</evidence>
<keyword evidence="4" id="KW-1185">Reference proteome</keyword>
<comment type="caution">
    <text evidence="3">The sequence shown here is derived from an EMBL/GenBank/DDBJ whole genome shotgun (WGS) entry which is preliminary data.</text>
</comment>
<evidence type="ECO:0000256" key="1">
    <source>
        <dbReference type="SAM" id="MobiDB-lite"/>
    </source>
</evidence>
<proteinExistence type="predicted"/>
<dbReference type="AlphaFoldDB" id="A0A930YG29"/>
<keyword evidence="2" id="KW-0472">Membrane</keyword>
<feature type="compositionally biased region" description="Low complexity" evidence="1">
    <location>
        <begin position="19"/>
        <end position="41"/>
    </location>
</feature>
<keyword evidence="2" id="KW-1133">Transmembrane helix</keyword>
<feature type="region of interest" description="Disordered" evidence="1">
    <location>
        <begin position="1"/>
        <end position="54"/>
    </location>
</feature>
<keyword evidence="2" id="KW-0812">Transmembrane</keyword>
<sequence>MSTTPPEPPAEPTQPTEPTPTVEPTTPAYAPATAAPAYAPAGPTPPAGPGGNFRSSRGKTIGLIVAGVVAVGALGGLGALLFGGGDGDKLTSPGKAGGQPSAEVSPSTDGGGILDPTPVGSASPDPGATDEASPSPEATDGPTLPSIPTEEPSPTLDPTTDGTDVVTIGSGVQVPVLPGWDVVGQGDSDVLLGDGQNSYVYAVTGVVDPSSDAASVISASMDSILPKQSYTQLRKTDITPLEAFGSVVSIAGLQYQATWTDQQASVPLQGLLICAVRQDGTAIIMTAEHAPPDEFESSAESWAPVLNATLGLFGSS</sequence>
<evidence type="ECO:0000313" key="4">
    <source>
        <dbReference type="Proteomes" id="UP000640489"/>
    </source>
</evidence>
<protein>
    <submittedName>
        <fullName evidence="3">Uncharacterized protein</fullName>
    </submittedName>
</protein>
<dbReference type="EMBL" id="JADKPN010000015">
    <property type="protein sequence ID" value="MBF4765478.1"/>
    <property type="molecule type" value="Genomic_DNA"/>
</dbReference>
<dbReference type="Proteomes" id="UP000640489">
    <property type="component" value="Unassembled WGS sequence"/>
</dbReference>
<dbReference type="RefSeq" id="WP_194708654.1">
    <property type="nucleotide sequence ID" value="NZ_JADKPN010000015.1"/>
</dbReference>
<feature type="region of interest" description="Disordered" evidence="1">
    <location>
        <begin position="91"/>
        <end position="166"/>
    </location>
</feature>
<evidence type="ECO:0000256" key="2">
    <source>
        <dbReference type="SAM" id="Phobius"/>
    </source>
</evidence>
<organism evidence="3 4">
    <name type="scientific">Nocardioides islandensis</name>
    <dbReference type="NCBI Taxonomy" id="433663"/>
    <lineage>
        <taxon>Bacteria</taxon>
        <taxon>Bacillati</taxon>
        <taxon>Actinomycetota</taxon>
        <taxon>Actinomycetes</taxon>
        <taxon>Propionibacteriales</taxon>
        <taxon>Nocardioidaceae</taxon>
        <taxon>Nocardioides</taxon>
    </lineage>
</organism>
<feature type="transmembrane region" description="Helical" evidence="2">
    <location>
        <begin position="61"/>
        <end position="82"/>
    </location>
</feature>